<feature type="compositionally biased region" description="Pro residues" evidence="4">
    <location>
        <begin position="148"/>
        <end position="167"/>
    </location>
</feature>
<dbReference type="InterPro" id="IPR009071">
    <property type="entry name" value="HMG_box_dom"/>
</dbReference>
<dbReference type="EMBL" id="JARJCW010000073">
    <property type="protein sequence ID" value="KAJ7198369.1"/>
    <property type="molecule type" value="Genomic_DNA"/>
</dbReference>
<comment type="caution">
    <text evidence="7">The sequence shown here is derived from an EMBL/GenBank/DDBJ whole genome shotgun (WGS) entry which is preliminary data.</text>
</comment>
<feature type="DNA-binding region" description="HMG box" evidence="3">
    <location>
        <begin position="303"/>
        <end position="372"/>
    </location>
</feature>
<dbReference type="PANTHER" id="PTHR10270:SF161">
    <property type="entry name" value="SEX-DETERMINING REGION Y PROTEIN"/>
    <property type="match status" value="1"/>
</dbReference>
<evidence type="ECO:0000256" key="5">
    <source>
        <dbReference type="SAM" id="SignalP"/>
    </source>
</evidence>
<evidence type="ECO:0000256" key="3">
    <source>
        <dbReference type="PROSITE-ProRule" id="PRU00267"/>
    </source>
</evidence>
<keyword evidence="1 3" id="KW-0238">DNA-binding</keyword>
<feature type="domain" description="HMG box" evidence="6">
    <location>
        <begin position="303"/>
        <end position="372"/>
    </location>
</feature>
<evidence type="ECO:0000313" key="7">
    <source>
        <dbReference type="EMBL" id="KAJ7198369.1"/>
    </source>
</evidence>
<dbReference type="PANTHER" id="PTHR10270">
    <property type="entry name" value="SOX TRANSCRIPTION FACTOR"/>
    <property type="match status" value="1"/>
</dbReference>
<dbReference type="GO" id="GO:0030154">
    <property type="term" value="P:cell differentiation"/>
    <property type="evidence" value="ECO:0007669"/>
    <property type="project" value="TreeGrafter"/>
</dbReference>
<gene>
    <name evidence="7" type="ORF">GGX14DRAFT_402069</name>
</gene>
<feature type="region of interest" description="Disordered" evidence="4">
    <location>
        <begin position="147"/>
        <end position="212"/>
    </location>
</feature>
<proteinExistence type="predicted"/>
<dbReference type="Pfam" id="PF00505">
    <property type="entry name" value="HMG_box"/>
    <property type="match status" value="1"/>
</dbReference>
<reference evidence="7" key="1">
    <citation type="submission" date="2023-03" db="EMBL/GenBank/DDBJ databases">
        <title>Massive genome expansion in bonnet fungi (Mycena s.s.) driven by repeated elements and novel gene families across ecological guilds.</title>
        <authorList>
            <consortium name="Lawrence Berkeley National Laboratory"/>
            <person name="Harder C.B."/>
            <person name="Miyauchi S."/>
            <person name="Viragh M."/>
            <person name="Kuo A."/>
            <person name="Thoen E."/>
            <person name="Andreopoulos B."/>
            <person name="Lu D."/>
            <person name="Skrede I."/>
            <person name="Drula E."/>
            <person name="Henrissat B."/>
            <person name="Morin E."/>
            <person name="Kohler A."/>
            <person name="Barry K."/>
            <person name="LaButti K."/>
            <person name="Morin E."/>
            <person name="Salamov A."/>
            <person name="Lipzen A."/>
            <person name="Mereny Z."/>
            <person name="Hegedus B."/>
            <person name="Baldrian P."/>
            <person name="Stursova M."/>
            <person name="Weitz H."/>
            <person name="Taylor A."/>
            <person name="Grigoriev I.V."/>
            <person name="Nagy L.G."/>
            <person name="Martin F."/>
            <person name="Kauserud H."/>
        </authorList>
    </citation>
    <scope>NUCLEOTIDE SEQUENCE</scope>
    <source>
        <strain evidence="7">9144</strain>
    </source>
</reference>
<evidence type="ECO:0000256" key="1">
    <source>
        <dbReference type="ARBA" id="ARBA00023125"/>
    </source>
</evidence>
<evidence type="ECO:0000256" key="4">
    <source>
        <dbReference type="SAM" id="MobiDB-lite"/>
    </source>
</evidence>
<organism evidence="7 8">
    <name type="scientific">Mycena pura</name>
    <dbReference type="NCBI Taxonomy" id="153505"/>
    <lineage>
        <taxon>Eukaryota</taxon>
        <taxon>Fungi</taxon>
        <taxon>Dikarya</taxon>
        <taxon>Basidiomycota</taxon>
        <taxon>Agaricomycotina</taxon>
        <taxon>Agaricomycetes</taxon>
        <taxon>Agaricomycetidae</taxon>
        <taxon>Agaricales</taxon>
        <taxon>Marasmiineae</taxon>
        <taxon>Mycenaceae</taxon>
        <taxon>Mycena</taxon>
    </lineage>
</organism>
<feature type="signal peptide" evidence="5">
    <location>
        <begin position="1"/>
        <end position="17"/>
    </location>
</feature>
<dbReference type="GO" id="GO:0005634">
    <property type="term" value="C:nucleus"/>
    <property type="evidence" value="ECO:0007669"/>
    <property type="project" value="UniProtKB-UniRule"/>
</dbReference>
<dbReference type="SUPFAM" id="SSF47095">
    <property type="entry name" value="HMG-box"/>
    <property type="match status" value="1"/>
</dbReference>
<keyword evidence="2" id="KW-0804">Transcription</keyword>
<dbReference type="InterPro" id="IPR036910">
    <property type="entry name" value="HMG_box_dom_sf"/>
</dbReference>
<dbReference type="PROSITE" id="PS50118">
    <property type="entry name" value="HMG_BOX_2"/>
    <property type="match status" value="1"/>
</dbReference>
<feature type="region of interest" description="Disordered" evidence="4">
    <location>
        <begin position="367"/>
        <end position="413"/>
    </location>
</feature>
<feature type="region of interest" description="Disordered" evidence="4">
    <location>
        <begin position="472"/>
        <end position="494"/>
    </location>
</feature>
<accession>A0AAD6Y5X6</accession>
<protein>
    <recommendedName>
        <fullName evidence="6">HMG box domain-containing protein</fullName>
    </recommendedName>
</protein>
<keyword evidence="3" id="KW-0539">Nucleus</keyword>
<evidence type="ECO:0000256" key="2">
    <source>
        <dbReference type="ARBA" id="ARBA00023163"/>
    </source>
</evidence>
<dbReference type="InterPro" id="IPR050140">
    <property type="entry name" value="SRY-related_HMG-box_TF-like"/>
</dbReference>
<feature type="compositionally biased region" description="Basic and acidic residues" evidence="4">
    <location>
        <begin position="386"/>
        <end position="413"/>
    </location>
</feature>
<evidence type="ECO:0000259" key="6">
    <source>
        <dbReference type="PROSITE" id="PS50118"/>
    </source>
</evidence>
<sequence length="693" mass="72277">MAVAVASLALVCSGTLGTPSVGVDVLRVGGNTFGLPAWAWAAAWDAGIVDAHEERPRHATPSKMQATSRDRGCGAARISMEVPRNRCAAWGTRSPAGRPAPDLRSGTCRSRISAARAVDGASIQFYKGPSAIGASVRLPVPRTLRVRYPPPAPSPPRPALPARPPAAQPSYKHARRSPPQCTPHRRRRCVPVASRRGDADRRHGTGTQLVWTQPDVGPGIAFAPALTPSAFAEMAVAAPEPAPQAIAPPPKAEEPTFFLFDAAAAASAPAPRRASHKRKARAPDAAPSSPTSETDTDAAPAHIPRPANAFILFRSSFVRARAVPAAAEPSHAALSAIAGLTWAELPPAEKAAWHARARAAREEHARRFPGYAFRPKRASAAGGRGRGKDPGAGGEKEREREKEKRPRDLPPADRARAAHIARLLLAGTRGAALDAAIAAWDAQRATQGIAVRFGRVETPEGGVEQEACALRKTERAEKRRRVKSESGTSATAARRSKASAVAVAAAAAAASVPPSPSIDSPAPFYLDTLDLSALDAPVSPLDLDLGADGAFPWPPFDFTFDAPLLDFDSVPPSPALFEAALATPFDSAPASPFAAPASPFSFVDSSCPASPALSHASSVPSSAWSSRTGSYEDLARALGPPAPAPAPCWLDGMLGGLLPQYELDMGLGLGLGPDEMGYLAGVQQHQSASVCGW</sequence>
<dbReference type="SMART" id="SM00398">
    <property type="entry name" value="HMG"/>
    <property type="match status" value="1"/>
</dbReference>
<name>A0AAD6Y5X6_9AGAR</name>
<dbReference type="AlphaFoldDB" id="A0AAD6Y5X6"/>
<dbReference type="GO" id="GO:0000978">
    <property type="term" value="F:RNA polymerase II cis-regulatory region sequence-specific DNA binding"/>
    <property type="evidence" value="ECO:0007669"/>
    <property type="project" value="TreeGrafter"/>
</dbReference>
<dbReference type="Proteomes" id="UP001219525">
    <property type="component" value="Unassembled WGS sequence"/>
</dbReference>
<feature type="chain" id="PRO_5042240663" description="HMG box domain-containing protein" evidence="5">
    <location>
        <begin position="18"/>
        <end position="693"/>
    </location>
</feature>
<evidence type="ECO:0000313" key="8">
    <source>
        <dbReference type="Proteomes" id="UP001219525"/>
    </source>
</evidence>
<dbReference type="Gene3D" id="1.10.30.10">
    <property type="entry name" value="High mobility group box domain"/>
    <property type="match status" value="1"/>
</dbReference>
<keyword evidence="8" id="KW-1185">Reference proteome</keyword>
<feature type="region of interest" description="Disordered" evidence="4">
    <location>
        <begin position="268"/>
        <end position="302"/>
    </location>
</feature>
<keyword evidence="5" id="KW-0732">Signal</keyword>
<dbReference type="GO" id="GO:0001228">
    <property type="term" value="F:DNA-binding transcription activator activity, RNA polymerase II-specific"/>
    <property type="evidence" value="ECO:0007669"/>
    <property type="project" value="TreeGrafter"/>
</dbReference>